<accession>A0ABU6YDL1</accession>
<feature type="non-terminal residue" evidence="2">
    <location>
        <position position="73"/>
    </location>
</feature>
<dbReference type="Proteomes" id="UP001341840">
    <property type="component" value="Unassembled WGS sequence"/>
</dbReference>
<gene>
    <name evidence="2" type="ORF">PIB30_036360</name>
</gene>
<evidence type="ECO:0000259" key="1">
    <source>
        <dbReference type="Pfam" id="PF13456"/>
    </source>
</evidence>
<evidence type="ECO:0000313" key="3">
    <source>
        <dbReference type="Proteomes" id="UP001341840"/>
    </source>
</evidence>
<comment type="caution">
    <text evidence="2">The sequence shown here is derived from an EMBL/GenBank/DDBJ whole genome shotgun (WGS) entry which is preliminary data.</text>
</comment>
<dbReference type="Pfam" id="PF13456">
    <property type="entry name" value="RVT_3"/>
    <property type="match status" value="1"/>
</dbReference>
<dbReference type="PANTHER" id="PTHR47074:SF11">
    <property type="entry name" value="REVERSE TRANSCRIPTASE-LIKE PROTEIN"/>
    <property type="match status" value="1"/>
</dbReference>
<name>A0ABU6YDL1_9FABA</name>
<dbReference type="EMBL" id="JASCZI010241833">
    <property type="protein sequence ID" value="MED6207491.1"/>
    <property type="molecule type" value="Genomic_DNA"/>
</dbReference>
<dbReference type="Gene3D" id="3.30.420.10">
    <property type="entry name" value="Ribonuclease H-like superfamily/Ribonuclease H"/>
    <property type="match status" value="1"/>
</dbReference>
<dbReference type="InterPro" id="IPR002156">
    <property type="entry name" value="RNaseH_domain"/>
</dbReference>
<proteinExistence type="predicted"/>
<feature type="domain" description="RNase H type-1" evidence="1">
    <location>
        <begin position="2"/>
        <end position="69"/>
    </location>
</feature>
<reference evidence="2 3" key="1">
    <citation type="journal article" date="2023" name="Plants (Basel)">
        <title>Bridging the Gap: Combining Genomics and Transcriptomics Approaches to Understand Stylosanthes scabra, an Orphan Legume from the Brazilian Caatinga.</title>
        <authorList>
            <person name="Ferreira-Neto J.R.C."/>
            <person name="da Silva M.D."/>
            <person name="Binneck E."/>
            <person name="de Melo N.F."/>
            <person name="da Silva R.H."/>
            <person name="de Melo A.L.T.M."/>
            <person name="Pandolfi V."/>
            <person name="Bustamante F.O."/>
            <person name="Brasileiro-Vidal A.C."/>
            <person name="Benko-Iseppon A.M."/>
        </authorList>
    </citation>
    <scope>NUCLEOTIDE SEQUENCE [LARGE SCALE GENOMIC DNA]</scope>
    <source>
        <tissue evidence="2">Leaves</tissue>
    </source>
</reference>
<protein>
    <recommendedName>
        <fullName evidence="1">RNase H type-1 domain-containing protein</fullName>
    </recommendedName>
</protein>
<organism evidence="2 3">
    <name type="scientific">Stylosanthes scabra</name>
    <dbReference type="NCBI Taxonomy" id="79078"/>
    <lineage>
        <taxon>Eukaryota</taxon>
        <taxon>Viridiplantae</taxon>
        <taxon>Streptophyta</taxon>
        <taxon>Embryophyta</taxon>
        <taxon>Tracheophyta</taxon>
        <taxon>Spermatophyta</taxon>
        <taxon>Magnoliopsida</taxon>
        <taxon>eudicotyledons</taxon>
        <taxon>Gunneridae</taxon>
        <taxon>Pentapetalae</taxon>
        <taxon>rosids</taxon>
        <taxon>fabids</taxon>
        <taxon>Fabales</taxon>
        <taxon>Fabaceae</taxon>
        <taxon>Papilionoideae</taxon>
        <taxon>50 kb inversion clade</taxon>
        <taxon>dalbergioids sensu lato</taxon>
        <taxon>Dalbergieae</taxon>
        <taxon>Pterocarpus clade</taxon>
        <taxon>Stylosanthes</taxon>
    </lineage>
</organism>
<dbReference type="CDD" id="cd06222">
    <property type="entry name" value="RNase_H_like"/>
    <property type="match status" value="1"/>
</dbReference>
<evidence type="ECO:0000313" key="2">
    <source>
        <dbReference type="EMBL" id="MED6207491.1"/>
    </source>
</evidence>
<dbReference type="InterPro" id="IPR036397">
    <property type="entry name" value="RNaseH_sf"/>
</dbReference>
<keyword evidence="3" id="KW-1185">Reference proteome</keyword>
<dbReference type="InterPro" id="IPR052929">
    <property type="entry name" value="RNase_H-like_EbsB-rel"/>
</dbReference>
<sequence>MGATVAVFRNNDGGLIRTATSKISATSAPIIEANAIRDSLIIATNMNINNLIIETDCQELYQAIKSNSSIAKV</sequence>
<dbReference type="InterPro" id="IPR044730">
    <property type="entry name" value="RNase_H-like_dom_plant"/>
</dbReference>
<dbReference type="PANTHER" id="PTHR47074">
    <property type="entry name" value="BNAC02G40300D PROTEIN"/>
    <property type="match status" value="1"/>
</dbReference>